<dbReference type="AlphaFoldDB" id="A0A225CEX9"/>
<sequence length="70" mass="7275">MPPATARRRALRDATVLTAFVLVSQLVVVPLVGGGPVTEHLGPALVAGVLVFAAAYLIRRAADRARGDRG</sequence>
<dbReference type="Proteomes" id="UP000215316">
    <property type="component" value="Unassembled WGS sequence"/>
</dbReference>
<feature type="transmembrane region" description="Helical" evidence="1">
    <location>
        <begin position="40"/>
        <end position="58"/>
    </location>
</feature>
<evidence type="ECO:0000256" key="1">
    <source>
        <dbReference type="SAM" id="Phobius"/>
    </source>
</evidence>
<gene>
    <name evidence="2" type="ORF">B5P24_09875</name>
</gene>
<name>A0A225CEX9_9MICO</name>
<reference evidence="2" key="1">
    <citation type="submission" date="2017-08" db="EMBL/GenBank/DDBJ databases">
        <title>Genomes of multiple Clavibacter strains from different subspecies.</title>
        <authorList>
            <person name="Yuan X.-K."/>
            <person name="Li X.-S."/>
            <person name="Nie J."/>
            <person name="De Boer S.H."/>
        </authorList>
    </citation>
    <scope>NUCLEOTIDE SEQUENCE [LARGE SCALE GENOMIC DNA]</scope>
    <source>
        <strain evidence="2">ATCC 33566</strain>
    </source>
</reference>
<organism evidence="2 3">
    <name type="scientific">Clavibacter tessellarius</name>
    <dbReference type="NCBI Taxonomy" id="31965"/>
    <lineage>
        <taxon>Bacteria</taxon>
        <taxon>Bacillati</taxon>
        <taxon>Actinomycetota</taxon>
        <taxon>Actinomycetes</taxon>
        <taxon>Micrococcales</taxon>
        <taxon>Microbacteriaceae</taxon>
        <taxon>Clavibacter</taxon>
    </lineage>
</organism>
<feature type="transmembrane region" description="Helical" evidence="1">
    <location>
        <begin position="14"/>
        <end position="34"/>
    </location>
</feature>
<comment type="caution">
    <text evidence="2">The sequence shown here is derived from an EMBL/GenBank/DDBJ whole genome shotgun (WGS) entry which is preliminary data.</text>
</comment>
<keyword evidence="1" id="KW-1133">Transmembrane helix</keyword>
<keyword evidence="3" id="KW-1185">Reference proteome</keyword>
<dbReference type="RefSeq" id="WP_094128849.1">
    <property type="nucleotide sequence ID" value="NZ_CP040788.1"/>
</dbReference>
<evidence type="ECO:0000313" key="2">
    <source>
        <dbReference type="EMBL" id="OQJ63281.1"/>
    </source>
</evidence>
<keyword evidence="1" id="KW-0472">Membrane</keyword>
<dbReference type="EMBL" id="MZMQ01000001">
    <property type="protein sequence ID" value="OQJ63281.1"/>
    <property type="molecule type" value="Genomic_DNA"/>
</dbReference>
<proteinExistence type="predicted"/>
<keyword evidence="1" id="KW-0812">Transmembrane</keyword>
<evidence type="ECO:0000313" key="3">
    <source>
        <dbReference type="Proteomes" id="UP000215316"/>
    </source>
</evidence>
<protein>
    <submittedName>
        <fullName evidence="2">Uncharacterized protein</fullName>
    </submittedName>
</protein>
<accession>A0A225CEX9</accession>